<dbReference type="GO" id="GO:0004857">
    <property type="term" value="F:enzyme inhibitor activity"/>
    <property type="evidence" value="ECO:0007669"/>
    <property type="project" value="TreeGrafter"/>
</dbReference>
<dbReference type="Pfam" id="PF22645">
    <property type="entry name" value="GKRP_SIS_N"/>
    <property type="match status" value="1"/>
</dbReference>
<feature type="domain" description="SIS" evidence="3">
    <location>
        <begin position="62"/>
        <end position="172"/>
    </location>
</feature>
<dbReference type="Gene3D" id="3.40.50.12620">
    <property type="match status" value="1"/>
</dbReference>
<dbReference type="EMBL" id="JAIZAY010000011">
    <property type="protein sequence ID" value="KAJ8033925.1"/>
    <property type="molecule type" value="Genomic_DNA"/>
</dbReference>
<dbReference type="GO" id="GO:1901135">
    <property type="term" value="P:carbohydrate derivative metabolic process"/>
    <property type="evidence" value="ECO:0007669"/>
    <property type="project" value="InterPro"/>
</dbReference>
<dbReference type="InterPro" id="IPR046348">
    <property type="entry name" value="SIS_dom_sf"/>
</dbReference>
<dbReference type="Pfam" id="PF20741">
    <property type="entry name" value="GKRP-like_C"/>
    <property type="match status" value="1"/>
</dbReference>
<feature type="domain" description="Glucokinase regulatory protein second SIS" evidence="2">
    <location>
        <begin position="297"/>
        <end position="485"/>
    </location>
</feature>
<dbReference type="Gene3D" id="3.40.50.10490">
    <property type="entry name" value="Glucose-6-phosphate isomerase like protein, domain 1"/>
    <property type="match status" value="1"/>
</dbReference>
<dbReference type="InterPro" id="IPR054017">
    <property type="entry name" value="GKRP_SIS_2"/>
</dbReference>
<organism evidence="4 5">
    <name type="scientific">Holothuria leucospilota</name>
    <name type="common">Black long sea cucumber</name>
    <name type="synonym">Mertensiothuria leucospilota</name>
    <dbReference type="NCBI Taxonomy" id="206669"/>
    <lineage>
        <taxon>Eukaryota</taxon>
        <taxon>Metazoa</taxon>
        <taxon>Echinodermata</taxon>
        <taxon>Eleutherozoa</taxon>
        <taxon>Echinozoa</taxon>
        <taxon>Holothuroidea</taxon>
        <taxon>Aspidochirotacea</taxon>
        <taxon>Aspidochirotida</taxon>
        <taxon>Holothuriidae</taxon>
        <taxon>Holothuria</taxon>
    </lineage>
</organism>
<dbReference type="AlphaFoldDB" id="A0A9Q1BW95"/>
<dbReference type="SUPFAM" id="SSF53697">
    <property type="entry name" value="SIS domain"/>
    <property type="match status" value="2"/>
</dbReference>
<proteinExistence type="predicted"/>
<dbReference type="GO" id="GO:0042593">
    <property type="term" value="P:glucose homeostasis"/>
    <property type="evidence" value="ECO:0007669"/>
    <property type="project" value="TreeGrafter"/>
</dbReference>
<dbReference type="PANTHER" id="PTHR10088:SF4">
    <property type="entry name" value="GLUCOKINASE REGULATORY PROTEIN"/>
    <property type="match status" value="1"/>
</dbReference>
<dbReference type="PROSITE" id="PS01272">
    <property type="entry name" value="GCKR"/>
    <property type="match status" value="1"/>
</dbReference>
<dbReference type="InterPro" id="IPR001347">
    <property type="entry name" value="SIS_dom"/>
</dbReference>
<protein>
    <submittedName>
        <fullName evidence="4">Glucokinase regulatory protein</fullName>
    </submittedName>
</protein>
<dbReference type="GO" id="GO:0005654">
    <property type="term" value="C:nucleoplasm"/>
    <property type="evidence" value="ECO:0007669"/>
    <property type="project" value="TreeGrafter"/>
</dbReference>
<dbReference type="Proteomes" id="UP001152320">
    <property type="component" value="Chromosome 11"/>
</dbReference>
<gene>
    <name evidence="4" type="ORF">HOLleu_24311</name>
</gene>
<accession>A0A9Q1BW95</accession>
<dbReference type="Pfam" id="PF22198">
    <property type="entry name" value="GKRP_SIS_2"/>
    <property type="match status" value="1"/>
</dbReference>
<dbReference type="InterPro" id="IPR005486">
    <property type="entry name" value="Glucokinase_regulatory_CS"/>
</dbReference>
<dbReference type="OrthoDB" id="311172at2759"/>
<name>A0A9Q1BW95_HOLLE</name>
<dbReference type="PANTHER" id="PTHR10088">
    <property type="entry name" value="GLUCOKINASE REGULATORY PROTEIN"/>
    <property type="match status" value="1"/>
</dbReference>
<evidence type="ECO:0000313" key="4">
    <source>
        <dbReference type="EMBL" id="KAJ8033925.1"/>
    </source>
</evidence>
<reference evidence="4" key="1">
    <citation type="submission" date="2021-10" db="EMBL/GenBank/DDBJ databases">
        <title>Tropical sea cucumber genome reveals ecological adaptation and Cuvierian tubules defense mechanism.</title>
        <authorList>
            <person name="Chen T."/>
        </authorList>
    </citation>
    <scope>NUCLEOTIDE SEQUENCE</scope>
    <source>
        <strain evidence="4">Nanhai2018</strain>
        <tissue evidence="4">Muscle</tissue>
    </source>
</reference>
<sequence>MEASSNGLRITERSNPVTQNIDTSAPQDIINQISQCEQEIFQGWKEYENIFSERILQSLDQVVDRATEIITNPEKSCIVMSGCGTSGRLAFFVSRDINKFLQRELGQIPCCDYLIAGGDVALLKSTEAQEDDPILGSAILDQLCAGKDKVLYIGITCGLSAAYIAGQIDYCLHHLDKVFPVLIGFNPLNQARDHPIEKWDQTCASVFSKLNEAQSVGKAAILNPVIGPEPITGSSRMKGGTATKVLLDIIFQVSLYRVISSKTEGAVHNVRGIIKVLLELYFKVMQSRPREWQLELADVITAAGKSLNNDGHIYYLGKDQLGMLGLIDASECPPTFGSDFQDVRGFIQGGFSVWGNHEGDLGLGSKHDIDIQSFKKNILPQLSDRDSIILICSSKDQGNDIDSLCEDIQKTSAVMVCVEDERTFQKSAVIDGSNLELYLQIPWTQFEEPLGIFPPQLQKQIRKNLLQICVKRTLNMISTAAHVLKGKVYQNYMIDLTLSNNKLFHRGISIMVKLLGVTEDLATVAILRAIYSTDHLTEGQRDGPISQHIASASRTPKVLPVTILLLSIENCTIEEALQTLAKYPAIRTAFHTLSKV</sequence>
<dbReference type="InterPro" id="IPR040190">
    <property type="entry name" value="MURQ/GCKR"/>
</dbReference>
<evidence type="ECO:0000259" key="2">
    <source>
        <dbReference type="Pfam" id="PF22198"/>
    </source>
</evidence>
<keyword evidence="1" id="KW-0119">Carbohydrate metabolism</keyword>
<dbReference type="GO" id="GO:0070095">
    <property type="term" value="F:fructose-6-phosphate binding"/>
    <property type="evidence" value="ECO:0007669"/>
    <property type="project" value="TreeGrafter"/>
</dbReference>
<evidence type="ECO:0000259" key="3">
    <source>
        <dbReference type="Pfam" id="PF22645"/>
    </source>
</evidence>
<dbReference type="Gene3D" id="1.10.8.1080">
    <property type="match status" value="1"/>
</dbReference>
<evidence type="ECO:0000256" key="1">
    <source>
        <dbReference type="ARBA" id="ARBA00023277"/>
    </source>
</evidence>
<keyword evidence="5" id="KW-1185">Reference proteome</keyword>
<dbReference type="GO" id="GO:0030246">
    <property type="term" value="F:carbohydrate binding"/>
    <property type="evidence" value="ECO:0007669"/>
    <property type="project" value="TreeGrafter"/>
</dbReference>
<dbReference type="GO" id="GO:0009750">
    <property type="term" value="P:response to fructose"/>
    <property type="evidence" value="ECO:0007669"/>
    <property type="project" value="TreeGrafter"/>
</dbReference>
<comment type="caution">
    <text evidence="4">The sequence shown here is derived from an EMBL/GenBank/DDBJ whole genome shotgun (WGS) entry which is preliminary data.</text>
</comment>
<dbReference type="GO" id="GO:0019899">
    <property type="term" value="F:enzyme binding"/>
    <property type="evidence" value="ECO:0007669"/>
    <property type="project" value="TreeGrafter"/>
</dbReference>
<dbReference type="GO" id="GO:0005829">
    <property type="term" value="C:cytosol"/>
    <property type="evidence" value="ECO:0007669"/>
    <property type="project" value="TreeGrafter"/>
</dbReference>
<evidence type="ECO:0000313" key="5">
    <source>
        <dbReference type="Proteomes" id="UP001152320"/>
    </source>
</evidence>